<dbReference type="PANTHER" id="PTHR48028:SF4">
    <property type="entry name" value="SC35-LIKE SPLICING FACTOR"/>
    <property type="match status" value="1"/>
</dbReference>
<evidence type="ECO:0000256" key="2">
    <source>
        <dbReference type="ARBA" id="ARBA00022664"/>
    </source>
</evidence>
<dbReference type="InterPro" id="IPR012677">
    <property type="entry name" value="Nucleotide-bd_a/b_plait_sf"/>
</dbReference>
<dbReference type="AlphaFoldDB" id="A0A5K1JVR9"/>
<proteinExistence type="predicted"/>
<keyword evidence="5" id="KW-0539">Nucleus</keyword>
<dbReference type="SUPFAM" id="SSF54928">
    <property type="entry name" value="RNA-binding domain, RBD"/>
    <property type="match status" value="1"/>
</dbReference>
<dbReference type="GO" id="GO:0005634">
    <property type="term" value="C:nucleus"/>
    <property type="evidence" value="ECO:0007669"/>
    <property type="project" value="UniProtKB-SubCell"/>
</dbReference>
<dbReference type="GO" id="GO:0003723">
    <property type="term" value="F:RNA binding"/>
    <property type="evidence" value="ECO:0007669"/>
    <property type="project" value="UniProtKB-UniRule"/>
</dbReference>
<evidence type="ECO:0000256" key="1">
    <source>
        <dbReference type="ARBA" id="ARBA00004123"/>
    </source>
</evidence>
<accession>A0A5K1JVR9</accession>
<name>A0A5K1JVR9_9APHY</name>
<sequence length="117" mass="12238">MRNPKNGHSRGFGFVTFGLEQEAQRAITSLNGLELDGRCIKVSLARPRGSGGGGGEGSGYSGSRGYSGRGYVGYSEGYGVTRGGYGQHGFQQYGYGGGSHVGQGGYQHAVYKYGGHF</sequence>
<evidence type="ECO:0000256" key="3">
    <source>
        <dbReference type="ARBA" id="ARBA00022884"/>
    </source>
</evidence>
<feature type="domain" description="RRM" evidence="7">
    <location>
        <begin position="1"/>
        <end position="47"/>
    </location>
</feature>
<keyword evidence="2" id="KW-0507">mRNA processing</keyword>
<dbReference type="PANTHER" id="PTHR48028">
    <property type="entry name" value="GLYCINE-RICH RNA-BINDING PROTEIN RZ1A"/>
    <property type="match status" value="1"/>
</dbReference>
<gene>
    <name evidence="8" type="primary">Q9P8L8</name>
</gene>
<dbReference type="EMBL" id="LR725572">
    <property type="protein sequence ID" value="VWO96358.1"/>
    <property type="molecule type" value="Genomic_DNA"/>
</dbReference>
<evidence type="ECO:0000256" key="5">
    <source>
        <dbReference type="ARBA" id="ARBA00023242"/>
    </source>
</evidence>
<dbReference type="Gene3D" id="3.30.70.330">
    <property type="match status" value="1"/>
</dbReference>
<dbReference type="PROSITE" id="PS50102">
    <property type="entry name" value="RRM"/>
    <property type="match status" value="1"/>
</dbReference>
<dbReference type="InterPro" id="IPR035979">
    <property type="entry name" value="RBD_domain_sf"/>
</dbReference>
<protein>
    <submittedName>
        <fullName evidence="8">DHA14-like major facilitator</fullName>
    </submittedName>
</protein>
<keyword evidence="3 6" id="KW-0694">RNA-binding</keyword>
<evidence type="ECO:0000256" key="6">
    <source>
        <dbReference type="PROSITE-ProRule" id="PRU00176"/>
    </source>
</evidence>
<dbReference type="GO" id="GO:0006397">
    <property type="term" value="P:mRNA processing"/>
    <property type="evidence" value="ECO:0007669"/>
    <property type="project" value="UniProtKB-KW"/>
</dbReference>
<reference evidence="8" key="1">
    <citation type="submission" date="2019-10" db="EMBL/GenBank/DDBJ databases">
        <authorList>
            <person name="Nor Muhammad N."/>
        </authorList>
    </citation>
    <scope>NUCLEOTIDE SEQUENCE</scope>
</reference>
<dbReference type="InterPro" id="IPR000504">
    <property type="entry name" value="RRM_dom"/>
</dbReference>
<dbReference type="Pfam" id="PF00076">
    <property type="entry name" value="RRM_1"/>
    <property type="match status" value="1"/>
</dbReference>
<dbReference type="GO" id="GO:0008380">
    <property type="term" value="P:RNA splicing"/>
    <property type="evidence" value="ECO:0007669"/>
    <property type="project" value="UniProtKB-KW"/>
</dbReference>
<organism evidence="8">
    <name type="scientific">Ganoderma boninense</name>
    <dbReference type="NCBI Taxonomy" id="34458"/>
    <lineage>
        <taxon>Eukaryota</taxon>
        <taxon>Fungi</taxon>
        <taxon>Dikarya</taxon>
        <taxon>Basidiomycota</taxon>
        <taxon>Agaricomycotina</taxon>
        <taxon>Agaricomycetes</taxon>
        <taxon>Polyporales</taxon>
        <taxon>Polyporaceae</taxon>
        <taxon>Ganoderma</taxon>
    </lineage>
</organism>
<evidence type="ECO:0000256" key="4">
    <source>
        <dbReference type="ARBA" id="ARBA00023187"/>
    </source>
</evidence>
<comment type="subcellular location">
    <subcellularLocation>
        <location evidence="1">Nucleus</location>
    </subcellularLocation>
</comment>
<keyword evidence="4" id="KW-0508">mRNA splicing</keyword>
<dbReference type="InterPro" id="IPR051106">
    <property type="entry name" value="RNA-bind/splicing_reg"/>
</dbReference>
<evidence type="ECO:0000313" key="8">
    <source>
        <dbReference type="EMBL" id="VWO96358.1"/>
    </source>
</evidence>
<evidence type="ECO:0000259" key="7">
    <source>
        <dbReference type="PROSITE" id="PS50102"/>
    </source>
</evidence>